<dbReference type="Gene3D" id="3.40.50.300">
    <property type="entry name" value="P-loop containing nucleotide triphosphate hydrolases"/>
    <property type="match status" value="1"/>
</dbReference>
<dbReference type="Proteomes" id="UP000199286">
    <property type="component" value="Unassembled WGS sequence"/>
</dbReference>
<proteinExistence type="inferred from homology"/>
<organism evidence="4 5">
    <name type="scientific">Citreimonas salinaria</name>
    <dbReference type="NCBI Taxonomy" id="321339"/>
    <lineage>
        <taxon>Bacteria</taxon>
        <taxon>Pseudomonadati</taxon>
        <taxon>Pseudomonadota</taxon>
        <taxon>Alphaproteobacteria</taxon>
        <taxon>Rhodobacterales</taxon>
        <taxon>Roseobacteraceae</taxon>
        <taxon>Citreimonas</taxon>
    </lineage>
</organism>
<dbReference type="STRING" id="321339.SAMN05444340_11526"/>
<dbReference type="InterPro" id="IPR001482">
    <property type="entry name" value="T2SS/T4SS_dom"/>
</dbReference>
<gene>
    <name evidence="4" type="ORF">SAMN05444340_11526</name>
</gene>
<name>A0A1H3M1Q3_9RHOB</name>
<dbReference type="InterPro" id="IPR050921">
    <property type="entry name" value="T4SS_GSP_E_ATPase"/>
</dbReference>
<dbReference type="GO" id="GO:0016887">
    <property type="term" value="F:ATP hydrolysis activity"/>
    <property type="evidence" value="ECO:0007669"/>
    <property type="project" value="InterPro"/>
</dbReference>
<evidence type="ECO:0000313" key="4">
    <source>
        <dbReference type="EMBL" id="SDY69965.1"/>
    </source>
</evidence>
<dbReference type="PANTHER" id="PTHR30486:SF6">
    <property type="entry name" value="TYPE IV PILUS RETRACTATION ATPASE PILT"/>
    <property type="match status" value="1"/>
</dbReference>
<feature type="domain" description="Bacterial type II secretion system protein E" evidence="3">
    <location>
        <begin position="109"/>
        <end position="385"/>
    </location>
</feature>
<evidence type="ECO:0000259" key="3">
    <source>
        <dbReference type="Pfam" id="PF00437"/>
    </source>
</evidence>
<keyword evidence="5" id="KW-1185">Reference proteome</keyword>
<evidence type="ECO:0000313" key="5">
    <source>
        <dbReference type="Proteomes" id="UP000199286"/>
    </source>
</evidence>
<dbReference type="SUPFAM" id="SSF52540">
    <property type="entry name" value="P-loop containing nucleoside triphosphate hydrolases"/>
    <property type="match status" value="1"/>
</dbReference>
<evidence type="ECO:0000256" key="2">
    <source>
        <dbReference type="SAM" id="MobiDB-lite"/>
    </source>
</evidence>
<dbReference type="PANTHER" id="PTHR30486">
    <property type="entry name" value="TWITCHING MOTILITY PROTEIN PILT"/>
    <property type="match status" value="1"/>
</dbReference>
<comment type="similarity">
    <text evidence="1">Belongs to the GSP E family.</text>
</comment>
<evidence type="ECO:0000256" key="1">
    <source>
        <dbReference type="ARBA" id="ARBA00006611"/>
    </source>
</evidence>
<sequence>MKFGASTRKPEGEDTPHTRPPKPEGHRPERPDAARSVSKPAPAVALEDRQVISAEIRKRLNVDAVSQLTDAERYEQIRQAVEMVASEKRMMITQAEQDQIAREVAADLTGLGPLQQLIDDEAITDIMVNGPDQIFADIRGKGRHLTDVTFRDRKHLEAVAQKIARDVGRKVDESTPLVDARLADGSRVNVVFSPIALDGASISIRKFPANSFQLDDLARLGAMSPDMARFLKLAASSRLNIIVSGGTGSGKTTLLNAITKYFGADDRIVTIEDAAELQVQQPHVVRMETRVASGEGGGAVTQTDLVKNALRMNPDRIILGEVRGGEAFDMLAAMNTGHDGSLATLHANNPRDALARLENMVLMAGFDLPARAIRTQIASAVDLVLQISKGRDGVRRINKISEINGMEGELIIVNDLFEFEIETVSAERIHGNFKAAKVKPTTLHKFRAGGHEREVSSIFGG</sequence>
<dbReference type="OrthoDB" id="9810761at2"/>
<dbReference type="AlphaFoldDB" id="A0A1H3M1Q3"/>
<dbReference type="Pfam" id="PF00437">
    <property type="entry name" value="T2SSE"/>
    <property type="match status" value="1"/>
</dbReference>
<dbReference type="EMBL" id="FNPF01000015">
    <property type="protein sequence ID" value="SDY69965.1"/>
    <property type="molecule type" value="Genomic_DNA"/>
</dbReference>
<dbReference type="InterPro" id="IPR027417">
    <property type="entry name" value="P-loop_NTPase"/>
</dbReference>
<feature type="region of interest" description="Disordered" evidence="2">
    <location>
        <begin position="1"/>
        <end position="42"/>
    </location>
</feature>
<protein>
    <submittedName>
        <fullName evidence="4">Pilus assembly protein CpaF</fullName>
    </submittedName>
</protein>
<reference evidence="4 5" key="1">
    <citation type="submission" date="2016-10" db="EMBL/GenBank/DDBJ databases">
        <authorList>
            <person name="de Groot N.N."/>
        </authorList>
    </citation>
    <scope>NUCLEOTIDE SEQUENCE [LARGE SCALE GENOMIC DNA]</scope>
    <source>
        <strain evidence="4 5">DSM 26880</strain>
    </source>
</reference>
<accession>A0A1H3M1Q3</accession>
<dbReference type="Gene3D" id="3.30.450.380">
    <property type="match status" value="1"/>
</dbReference>
<feature type="compositionally biased region" description="Basic and acidic residues" evidence="2">
    <location>
        <begin position="8"/>
        <end position="33"/>
    </location>
</feature>
<dbReference type="CDD" id="cd01130">
    <property type="entry name" value="VirB11-like_ATPase"/>
    <property type="match status" value="1"/>
</dbReference>